<dbReference type="RefSeq" id="WP_160694001.1">
    <property type="nucleotide sequence ID" value="NZ_CP047897.1"/>
</dbReference>
<organism evidence="1 2">
    <name type="scientific">Nibribacter ruber</name>
    <dbReference type="NCBI Taxonomy" id="2698458"/>
    <lineage>
        <taxon>Bacteria</taxon>
        <taxon>Pseudomonadati</taxon>
        <taxon>Bacteroidota</taxon>
        <taxon>Cytophagia</taxon>
        <taxon>Cytophagales</taxon>
        <taxon>Hymenobacteraceae</taxon>
        <taxon>Nibribacter</taxon>
    </lineage>
</organism>
<proteinExistence type="predicted"/>
<reference evidence="1 2" key="1">
    <citation type="submission" date="2020-01" db="EMBL/GenBank/DDBJ databases">
        <authorList>
            <person name="Kim M."/>
        </authorList>
    </citation>
    <scope>NUCLEOTIDE SEQUENCE [LARGE SCALE GENOMIC DNA]</scope>
    <source>
        <strain evidence="1 2">BT10</strain>
    </source>
</reference>
<protein>
    <submittedName>
        <fullName evidence="1">Uncharacterized protein</fullName>
    </submittedName>
</protein>
<keyword evidence="2" id="KW-1185">Reference proteome</keyword>
<dbReference type="SUPFAM" id="SSF55729">
    <property type="entry name" value="Acyl-CoA N-acyltransferases (Nat)"/>
    <property type="match status" value="1"/>
</dbReference>
<name>A0A6P1P3X0_9BACT</name>
<dbReference type="AlphaFoldDB" id="A0A6P1P3X0"/>
<sequence>MADQFEVFVKSKIDQFGSHDYLRQFTVSVQGNDFVFLYEYLPWDSDYFKRNCFKLFTVLFVTQNATALVEAIFLFKQKLQEVENVYCFMEIPTEDIFLLQCLNEAGLKLVETRFHYFKKNLAAFEGPRYSVRKANAEDSAMVAKIAAENRNAYDRLHADHAFSEQEADEYLGTYAAAAVNGFCHQVLVPNVPNLPVASFIAYDHYRKISPKHTVSLVYARLAAVSPENRGWYVKLLTEVIHAAKEEQATYLKITTQSTNKAVIKTFESLGCNFGATTHILSFNR</sequence>
<evidence type="ECO:0000313" key="1">
    <source>
        <dbReference type="EMBL" id="QHL89036.1"/>
    </source>
</evidence>
<dbReference type="KEGG" id="nib:GU926_17025"/>
<dbReference type="InterPro" id="IPR016181">
    <property type="entry name" value="Acyl_CoA_acyltransferase"/>
</dbReference>
<gene>
    <name evidence="1" type="ORF">GU926_17025</name>
</gene>
<dbReference type="Gene3D" id="3.40.630.30">
    <property type="match status" value="1"/>
</dbReference>
<evidence type="ECO:0000313" key="2">
    <source>
        <dbReference type="Proteomes" id="UP000464214"/>
    </source>
</evidence>
<dbReference type="EMBL" id="CP047897">
    <property type="protein sequence ID" value="QHL89036.1"/>
    <property type="molecule type" value="Genomic_DNA"/>
</dbReference>
<accession>A0A6P1P3X0</accession>
<dbReference type="Proteomes" id="UP000464214">
    <property type="component" value="Chromosome"/>
</dbReference>